<name>A0A3A8APV1_9HYPH</name>
<evidence type="ECO:0000256" key="1">
    <source>
        <dbReference type="SAM" id="Phobius"/>
    </source>
</evidence>
<dbReference type="Pfam" id="PF02667">
    <property type="entry name" value="SCFA_trans"/>
    <property type="match status" value="1"/>
</dbReference>
<keyword evidence="1" id="KW-0812">Transmembrane</keyword>
<dbReference type="EMBL" id="QFWV02000004">
    <property type="protein sequence ID" value="RKF07721.1"/>
    <property type="molecule type" value="Genomic_DNA"/>
</dbReference>
<dbReference type="RefSeq" id="WP_109765389.1">
    <property type="nucleotide sequence ID" value="NZ_CP159474.1"/>
</dbReference>
<dbReference type="OrthoDB" id="9342495at2"/>
<sequence>MVGPAGPLASVRSFSGAVANAISGVGGILIQFPFYAGGMGMMVGSGLAAGWTTLFVDRADATFLPALAFLSAGLVNVLMPSGGGQWAVQGPIMIPAAAALGADLPRVVMAVAWGDAWTDMIQPFWALPALAIAGLSARDIMGFCLVTLLVSDAILLLGSTFLP</sequence>
<dbReference type="Proteomes" id="UP000246132">
    <property type="component" value="Unassembled WGS sequence"/>
</dbReference>
<keyword evidence="3" id="KW-1185">Reference proteome</keyword>
<accession>A0A3A8APV1</accession>
<keyword evidence="1" id="KW-1133">Transmembrane helix</keyword>
<evidence type="ECO:0000313" key="2">
    <source>
        <dbReference type="EMBL" id="RKF07721.1"/>
    </source>
</evidence>
<dbReference type="PANTHER" id="PTHR41983">
    <property type="entry name" value="SHORT-CHAIN FATTY ACID TRANSPORTER-RELATED"/>
    <property type="match status" value="1"/>
</dbReference>
<dbReference type="AlphaFoldDB" id="A0A3A8APV1"/>
<feature type="transmembrane region" description="Helical" evidence="1">
    <location>
        <begin position="140"/>
        <end position="162"/>
    </location>
</feature>
<dbReference type="PANTHER" id="PTHR41983:SF2">
    <property type="entry name" value="SHORT-CHAIN FATTY ACID TRANSPORTER-RELATED"/>
    <property type="match status" value="1"/>
</dbReference>
<evidence type="ECO:0008006" key="4">
    <source>
        <dbReference type="Google" id="ProtNLM"/>
    </source>
</evidence>
<dbReference type="InterPro" id="IPR006160">
    <property type="entry name" value="SCFA_transpt_AtoE"/>
</dbReference>
<gene>
    <name evidence="2" type="ORF">DEM25_008185</name>
</gene>
<feature type="transmembrane region" description="Helical" evidence="1">
    <location>
        <begin position="61"/>
        <end position="79"/>
    </location>
</feature>
<proteinExistence type="predicted"/>
<comment type="caution">
    <text evidence="2">The sequence shown here is derived from an EMBL/GenBank/DDBJ whole genome shotgun (WGS) entry which is preliminary data.</text>
</comment>
<keyword evidence="1" id="KW-0472">Membrane</keyword>
<evidence type="ECO:0000313" key="3">
    <source>
        <dbReference type="Proteomes" id="UP000246132"/>
    </source>
</evidence>
<reference evidence="2 3" key="1">
    <citation type="journal article" date="2018" name="Int. J. Syst. Bacteriol.">
        <title>Oceaniradius stylonemae gen. nov., sp. nov., isolated from a red alga, Stylonema cornu-cervi.</title>
        <authorList>
            <person name="Jeong S."/>
        </authorList>
    </citation>
    <scope>NUCLEOTIDE SEQUENCE [LARGE SCALE GENOMIC DNA]</scope>
    <source>
        <strain evidence="2 3">StC1</strain>
    </source>
</reference>
<organism evidence="2 3">
    <name type="scientific">Oceaniradius stylonematis</name>
    <dbReference type="NCBI Taxonomy" id="2184161"/>
    <lineage>
        <taxon>Bacteria</taxon>
        <taxon>Pseudomonadati</taxon>
        <taxon>Pseudomonadota</taxon>
        <taxon>Alphaproteobacteria</taxon>
        <taxon>Hyphomicrobiales</taxon>
        <taxon>Ahrensiaceae</taxon>
        <taxon>Oceaniradius</taxon>
    </lineage>
</organism>
<protein>
    <recommendedName>
        <fullName evidence="4">Short-chain fatty acid transporter</fullName>
    </recommendedName>
</protein>
<dbReference type="GO" id="GO:0005886">
    <property type="term" value="C:plasma membrane"/>
    <property type="evidence" value="ECO:0007669"/>
    <property type="project" value="TreeGrafter"/>
</dbReference>